<gene>
    <name evidence="2" type="primary">Hypp1776</name>
    <name evidence="2" type="ORF">BLAG_LOCUS15127</name>
</gene>
<evidence type="ECO:0000313" key="2">
    <source>
        <dbReference type="EMBL" id="CAH1257090.1"/>
    </source>
</evidence>
<feature type="compositionally biased region" description="Basic and acidic residues" evidence="1">
    <location>
        <begin position="53"/>
        <end position="68"/>
    </location>
</feature>
<dbReference type="AlphaFoldDB" id="A0A8J9ZNE6"/>
<accession>A0A8J9ZNE6</accession>
<dbReference type="EMBL" id="OV696688">
    <property type="protein sequence ID" value="CAH1257090.1"/>
    <property type="molecule type" value="Genomic_DNA"/>
</dbReference>
<name>A0A8J9ZNE6_BRALA</name>
<protein>
    <submittedName>
        <fullName evidence="2">Hypp1776 protein</fullName>
    </submittedName>
</protein>
<keyword evidence="3" id="KW-1185">Reference proteome</keyword>
<organism evidence="2 3">
    <name type="scientific">Branchiostoma lanceolatum</name>
    <name type="common">Common lancelet</name>
    <name type="synonym">Amphioxus lanceolatum</name>
    <dbReference type="NCBI Taxonomy" id="7740"/>
    <lineage>
        <taxon>Eukaryota</taxon>
        <taxon>Metazoa</taxon>
        <taxon>Chordata</taxon>
        <taxon>Cephalochordata</taxon>
        <taxon>Leptocardii</taxon>
        <taxon>Amphioxiformes</taxon>
        <taxon>Branchiostomatidae</taxon>
        <taxon>Branchiostoma</taxon>
    </lineage>
</organism>
<sequence>MLLAKVAMVTDPILQWQDLLEARYLVDRKMVILDVFGRQIMSHEPLHTCDYPSKTKLEEPRGQPPVRD</sequence>
<dbReference type="Proteomes" id="UP000838412">
    <property type="component" value="Chromosome 3"/>
</dbReference>
<dbReference type="OrthoDB" id="10533899at2759"/>
<feature type="region of interest" description="Disordered" evidence="1">
    <location>
        <begin position="49"/>
        <end position="68"/>
    </location>
</feature>
<reference evidence="2" key="1">
    <citation type="submission" date="2022-01" db="EMBL/GenBank/DDBJ databases">
        <authorList>
            <person name="Braso-Vives M."/>
        </authorList>
    </citation>
    <scope>NUCLEOTIDE SEQUENCE</scope>
</reference>
<evidence type="ECO:0000256" key="1">
    <source>
        <dbReference type="SAM" id="MobiDB-lite"/>
    </source>
</evidence>
<proteinExistence type="predicted"/>
<evidence type="ECO:0000313" key="3">
    <source>
        <dbReference type="Proteomes" id="UP000838412"/>
    </source>
</evidence>